<dbReference type="PIRSF" id="PIRSF017393">
    <property type="entry name" value="MTase_SAV2177"/>
    <property type="match status" value="1"/>
</dbReference>
<dbReference type="RefSeq" id="WP_165257109.1">
    <property type="nucleotide sequence ID" value="NZ_JAAKZY010000023.1"/>
</dbReference>
<sequence length="270" mass="29230">MTATDLRTDRPHSARMYDYYLGGRDNYAADRAAAGRAIAAFPSIIVIARSNRVWMQRATRFLAERGVRQFLDIGTGIPTSPNLHEVAQDVAADARVVYVDRDPVVRAQAARLLRGAPEGRTAFVEADAGDPASVLDAPELTATLDLSRPVALSFNAVLHFFPDDRDPYGVVGRLMGALAPGSYLVLSHVTADFDPEGIGRAVQVYESSGIPAQVRSKEEVERFLDGLEIVPPGVEVPHRWDTDGLAEASRVTADVSDAEVSCYVALARKP</sequence>
<gene>
    <name evidence="1" type="ORF">G5C60_10150</name>
</gene>
<dbReference type="GO" id="GO:0032259">
    <property type="term" value="P:methylation"/>
    <property type="evidence" value="ECO:0007669"/>
    <property type="project" value="UniProtKB-KW"/>
</dbReference>
<accession>A0A6G4V1Z9</accession>
<protein>
    <submittedName>
        <fullName evidence="1">SAM-dependent methyltransferase</fullName>
    </submittedName>
</protein>
<dbReference type="InterPro" id="IPR006764">
    <property type="entry name" value="SAM_dep_MeTrfase_SAV2177_type"/>
</dbReference>
<name>A0A6G4V1Z9_9ACTN</name>
<evidence type="ECO:0000313" key="2">
    <source>
        <dbReference type="Proteomes" id="UP000472335"/>
    </source>
</evidence>
<reference evidence="1 2" key="1">
    <citation type="submission" date="2020-02" db="EMBL/GenBank/DDBJ databases">
        <title>Whole-genome analyses of novel actinobacteria.</title>
        <authorList>
            <person name="Sahin N."/>
            <person name="Gencbay T."/>
        </authorList>
    </citation>
    <scope>NUCLEOTIDE SEQUENCE [LARGE SCALE GENOMIC DNA]</scope>
    <source>
        <strain evidence="1 2">HC44</strain>
    </source>
</reference>
<keyword evidence="1" id="KW-0489">Methyltransferase</keyword>
<keyword evidence="2" id="KW-1185">Reference proteome</keyword>
<dbReference type="Pfam" id="PF04672">
    <property type="entry name" value="Methyltransf_19"/>
    <property type="match status" value="1"/>
</dbReference>
<organism evidence="1 2">
    <name type="scientific">Streptomyces scabichelini</name>
    <dbReference type="NCBI Taxonomy" id="2711217"/>
    <lineage>
        <taxon>Bacteria</taxon>
        <taxon>Bacillati</taxon>
        <taxon>Actinomycetota</taxon>
        <taxon>Actinomycetes</taxon>
        <taxon>Kitasatosporales</taxon>
        <taxon>Streptomycetaceae</taxon>
        <taxon>Streptomyces</taxon>
    </lineage>
</organism>
<dbReference type="EMBL" id="JAAKZY010000023">
    <property type="protein sequence ID" value="NGO08001.1"/>
    <property type="molecule type" value="Genomic_DNA"/>
</dbReference>
<dbReference type="GO" id="GO:0008168">
    <property type="term" value="F:methyltransferase activity"/>
    <property type="evidence" value="ECO:0007669"/>
    <property type="project" value="UniProtKB-KW"/>
</dbReference>
<dbReference type="AlphaFoldDB" id="A0A6G4V1Z9"/>
<comment type="caution">
    <text evidence="1">The sequence shown here is derived from an EMBL/GenBank/DDBJ whole genome shotgun (WGS) entry which is preliminary data.</text>
</comment>
<dbReference type="Gene3D" id="3.40.50.150">
    <property type="entry name" value="Vaccinia Virus protein VP39"/>
    <property type="match status" value="1"/>
</dbReference>
<dbReference type="Proteomes" id="UP000472335">
    <property type="component" value="Unassembled WGS sequence"/>
</dbReference>
<evidence type="ECO:0000313" key="1">
    <source>
        <dbReference type="EMBL" id="NGO08001.1"/>
    </source>
</evidence>
<dbReference type="InterPro" id="IPR029063">
    <property type="entry name" value="SAM-dependent_MTases_sf"/>
</dbReference>
<keyword evidence="1" id="KW-0808">Transferase</keyword>
<proteinExistence type="predicted"/>
<dbReference type="CDD" id="cd02440">
    <property type="entry name" value="AdoMet_MTases"/>
    <property type="match status" value="1"/>
</dbReference>
<dbReference type="SUPFAM" id="SSF53335">
    <property type="entry name" value="S-adenosyl-L-methionine-dependent methyltransferases"/>
    <property type="match status" value="1"/>
</dbReference>